<protein>
    <submittedName>
        <fullName evidence="1">Uncharacterized protein</fullName>
    </submittedName>
</protein>
<name>A0ABQ7CLZ0_BRACR</name>
<evidence type="ECO:0000313" key="1">
    <source>
        <dbReference type="EMBL" id="KAF3560710.1"/>
    </source>
</evidence>
<sequence>MGKIHGLSMVNAYANAAVLRKSKTLSQLFATGRAGNEIEEISIKPRKIRLIIELKKSQRVRV</sequence>
<dbReference type="EMBL" id="QGKV02000759">
    <property type="protein sequence ID" value="KAF3560710.1"/>
    <property type="molecule type" value="Genomic_DNA"/>
</dbReference>
<organism evidence="1 2">
    <name type="scientific">Brassica cretica</name>
    <name type="common">Mustard</name>
    <dbReference type="NCBI Taxonomy" id="69181"/>
    <lineage>
        <taxon>Eukaryota</taxon>
        <taxon>Viridiplantae</taxon>
        <taxon>Streptophyta</taxon>
        <taxon>Embryophyta</taxon>
        <taxon>Tracheophyta</taxon>
        <taxon>Spermatophyta</taxon>
        <taxon>Magnoliopsida</taxon>
        <taxon>eudicotyledons</taxon>
        <taxon>Gunneridae</taxon>
        <taxon>Pentapetalae</taxon>
        <taxon>rosids</taxon>
        <taxon>malvids</taxon>
        <taxon>Brassicales</taxon>
        <taxon>Brassicaceae</taxon>
        <taxon>Brassiceae</taxon>
        <taxon>Brassica</taxon>
    </lineage>
</organism>
<keyword evidence="2" id="KW-1185">Reference proteome</keyword>
<comment type="caution">
    <text evidence="1">The sequence shown here is derived from an EMBL/GenBank/DDBJ whole genome shotgun (WGS) entry which is preliminary data.</text>
</comment>
<accession>A0ABQ7CLZ0</accession>
<dbReference type="Proteomes" id="UP000266723">
    <property type="component" value="Unassembled WGS sequence"/>
</dbReference>
<reference evidence="1 2" key="1">
    <citation type="journal article" date="2020" name="BMC Genomics">
        <title>Intraspecific diversification of the crop wild relative Brassica cretica Lam. using demographic model selection.</title>
        <authorList>
            <person name="Kioukis A."/>
            <person name="Michalopoulou V.A."/>
            <person name="Briers L."/>
            <person name="Pirintsos S."/>
            <person name="Studholme D.J."/>
            <person name="Pavlidis P."/>
            <person name="Sarris P.F."/>
        </authorList>
    </citation>
    <scope>NUCLEOTIDE SEQUENCE [LARGE SCALE GENOMIC DNA]</scope>
    <source>
        <strain evidence="2">cv. PFS-1207/04</strain>
    </source>
</reference>
<proteinExistence type="predicted"/>
<evidence type="ECO:0000313" key="2">
    <source>
        <dbReference type="Proteomes" id="UP000266723"/>
    </source>
</evidence>
<gene>
    <name evidence="1" type="ORF">DY000_02016343</name>
</gene>